<proteinExistence type="predicted"/>
<dbReference type="EMBL" id="UZAN01048237">
    <property type="protein sequence ID" value="VDP86252.1"/>
    <property type="molecule type" value="Genomic_DNA"/>
</dbReference>
<gene>
    <name evidence="3" type="ORF">ECPE_LOCUS9956</name>
</gene>
<evidence type="ECO:0000313" key="5">
    <source>
        <dbReference type="WBParaSite" id="ECPE_0000998801-mRNA-1"/>
    </source>
</evidence>
<evidence type="ECO:0000256" key="1">
    <source>
        <dbReference type="SAM" id="MobiDB-lite"/>
    </source>
</evidence>
<keyword evidence="2" id="KW-1133">Transmembrane helix</keyword>
<organism evidence="5">
    <name type="scientific">Echinostoma caproni</name>
    <dbReference type="NCBI Taxonomy" id="27848"/>
    <lineage>
        <taxon>Eukaryota</taxon>
        <taxon>Metazoa</taxon>
        <taxon>Spiralia</taxon>
        <taxon>Lophotrochozoa</taxon>
        <taxon>Platyhelminthes</taxon>
        <taxon>Trematoda</taxon>
        <taxon>Digenea</taxon>
        <taxon>Plagiorchiida</taxon>
        <taxon>Echinostomata</taxon>
        <taxon>Echinostomatoidea</taxon>
        <taxon>Echinostomatidae</taxon>
        <taxon>Echinostoma</taxon>
    </lineage>
</organism>
<keyword evidence="2" id="KW-0812">Transmembrane</keyword>
<reference evidence="5" key="1">
    <citation type="submission" date="2016-06" db="UniProtKB">
        <authorList>
            <consortium name="WormBaseParasite"/>
        </authorList>
    </citation>
    <scope>IDENTIFICATION</scope>
</reference>
<feature type="compositionally biased region" description="Acidic residues" evidence="1">
    <location>
        <begin position="133"/>
        <end position="143"/>
    </location>
</feature>
<dbReference type="OrthoDB" id="5973539at2759"/>
<feature type="region of interest" description="Disordered" evidence="1">
    <location>
        <begin position="133"/>
        <end position="154"/>
    </location>
</feature>
<evidence type="ECO:0000256" key="2">
    <source>
        <dbReference type="SAM" id="Phobius"/>
    </source>
</evidence>
<dbReference type="Proteomes" id="UP000272942">
    <property type="component" value="Unassembled WGS sequence"/>
</dbReference>
<protein>
    <submittedName>
        <fullName evidence="5">PRA1 family protein</fullName>
    </submittedName>
</protein>
<keyword evidence="2" id="KW-0472">Membrane</keyword>
<dbReference type="WBParaSite" id="ECPE_0000998801-mRNA-1">
    <property type="protein sequence ID" value="ECPE_0000998801-mRNA-1"/>
    <property type="gene ID" value="ECPE_0000998801"/>
</dbReference>
<evidence type="ECO:0000313" key="4">
    <source>
        <dbReference type="Proteomes" id="UP000272942"/>
    </source>
</evidence>
<keyword evidence="4" id="KW-1185">Reference proteome</keyword>
<reference evidence="3 4" key="2">
    <citation type="submission" date="2018-11" db="EMBL/GenBank/DDBJ databases">
        <authorList>
            <consortium name="Pathogen Informatics"/>
        </authorList>
    </citation>
    <scope>NUCLEOTIDE SEQUENCE [LARGE SCALE GENOMIC DNA]</scope>
    <source>
        <strain evidence="3 4">Egypt</strain>
    </source>
</reference>
<name>A0A183ASM1_9TREM</name>
<feature type="transmembrane region" description="Helical" evidence="2">
    <location>
        <begin position="60"/>
        <end position="77"/>
    </location>
</feature>
<accession>A0A183ASM1</accession>
<evidence type="ECO:0000313" key="3">
    <source>
        <dbReference type="EMBL" id="VDP86252.1"/>
    </source>
</evidence>
<dbReference type="AlphaFoldDB" id="A0A183ASM1"/>
<sequence length="186" mass="22266">MRVIYPRETPWVWAKSRVYLRELIRKYVPELQQKIDRISPYGAYLAQGQKMFMKLYSWENRLMSFMFLVGMWVGILFVQPYMIMGGMMFGFAACWFLTMDWFKSRARHRLSLPSAEESEEDDYEEYLNNEEFLDEDLDSEPEEQDQKSKHGRKKPLKFKLEKAREVLGTLQSAMETVASILEKIDW</sequence>